<feature type="domain" description="HTH araC/xylS-type" evidence="4">
    <location>
        <begin position="202"/>
        <end position="300"/>
    </location>
</feature>
<dbReference type="GO" id="GO:0003700">
    <property type="term" value="F:DNA-binding transcription factor activity"/>
    <property type="evidence" value="ECO:0007669"/>
    <property type="project" value="InterPro"/>
</dbReference>
<dbReference type="PANTHER" id="PTHR43280">
    <property type="entry name" value="ARAC-FAMILY TRANSCRIPTIONAL REGULATOR"/>
    <property type="match status" value="1"/>
</dbReference>
<comment type="caution">
    <text evidence="5">The sequence shown here is derived from an EMBL/GenBank/DDBJ whole genome shotgun (WGS) entry which is preliminary data.</text>
</comment>
<dbReference type="AlphaFoldDB" id="A0A2S7F5E7"/>
<dbReference type="InterPro" id="IPR009057">
    <property type="entry name" value="Homeodomain-like_sf"/>
</dbReference>
<dbReference type="InterPro" id="IPR018060">
    <property type="entry name" value="HTH_AraC"/>
</dbReference>
<dbReference type="RefSeq" id="WP_043665363.1">
    <property type="nucleotide sequence ID" value="NZ_BTGE01000001.1"/>
</dbReference>
<dbReference type="PRINTS" id="PR00032">
    <property type="entry name" value="HTHARAC"/>
</dbReference>
<protein>
    <submittedName>
        <fullName evidence="5">AraC family transcriptional regulator</fullName>
    </submittedName>
</protein>
<evidence type="ECO:0000256" key="2">
    <source>
        <dbReference type="ARBA" id="ARBA00023125"/>
    </source>
</evidence>
<evidence type="ECO:0000313" key="5">
    <source>
        <dbReference type="EMBL" id="PPV12077.1"/>
    </source>
</evidence>
<dbReference type="EMBL" id="LRDH01000162">
    <property type="protein sequence ID" value="PPV12077.1"/>
    <property type="molecule type" value="Genomic_DNA"/>
</dbReference>
<evidence type="ECO:0000313" key="6">
    <source>
        <dbReference type="Proteomes" id="UP000238081"/>
    </source>
</evidence>
<dbReference type="Pfam" id="PF12833">
    <property type="entry name" value="HTH_18"/>
    <property type="match status" value="1"/>
</dbReference>
<dbReference type="PROSITE" id="PS00041">
    <property type="entry name" value="HTH_ARAC_FAMILY_1"/>
    <property type="match status" value="1"/>
</dbReference>
<keyword evidence="3" id="KW-0804">Transcription</keyword>
<dbReference type="SUPFAM" id="SSF46689">
    <property type="entry name" value="Homeodomain-like"/>
    <property type="match status" value="2"/>
</dbReference>
<dbReference type="InterPro" id="IPR020449">
    <property type="entry name" value="Tscrpt_reg_AraC-type_HTH"/>
</dbReference>
<name>A0A2S7F5E7_CLOBU</name>
<accession>A0A2S7F5E7</accession>
<dbReference type="CDD" id="cd02209">
    <property type="entry name" value="cupin_XRE_C"/>
    <property type="match status" value="1"/>
</dbReference>
<keyword evidence="2" id="KW-0238">DNA-binding</keyword>
<dbReference type="Pfam" id="PF07883">
    <property type="entry name" value="Cupin_2"/>
    <property type="match status" value="1"/>
</dbReference>
<dbReference type="SUPFAM" id="SSF51182">
    <property type="entry name" value="RmlC-like cupins"/>
    <property type="match status" value="1"/>
</dbReference>
<dbReference type="Gene3D" id="1.10.10.60">
    <property type="entry name" value="Homeodomain-like"/>
    <property type="match status" value="2"/>
</dbReference>
<gene>
    <name evidence="5" type="ORF">AWN73_05965</name>
</gene>
<evidence type="ECO:0000256" key="3">
    <source>
        <dbReference type="ARBA" id="ARBA00023163"/>
    </source>
</evidence>
<sequence length="308" mass="36075">MEVNKVAVDANLLETTSHGNREFPMDVYRDDFSKYYTNIINWHWHPEIEFVMITKGKIEYNTEEETLILSEGDGIFINSNTLHMAKSIDGYQDSLMFSVVVSPKLIYNDTESIIYKKYVKPIVECSKLSYLKLDKSNTWQKQILSHLLYIDSLKFNEEHGFEFIIKNQISLIWQLIALNTSHLYLHNNCPINSHSLSQERLKQMLRFIHKNYFKNITIDDIAKSANISRSECFRCFKKMINTKPFSYLTDFRLEKSLQLLLETDIPVSDICYSCGFNHSSYYGKLFREKFGISPSSYRKSSAVSNKHI</sequence>
<dbReference type="SMART" id="SM00342">
    <property type="entry name" value="HTH_ARAC"/>
    <property type="match status" value="1"/>
</dbReference>
<reference evidence="5 6" key="1">
    <citation type="submission" date="2016-01" db="EMBL/GenBank/DDBJ databases">
        <title>Characterization of the Clostridium difficile lineages that are prevalent in Hong Kong and China.</title>
        <authorList>
            <person name="Kwok J.S.-L."/>
            <person name="Lam W.-Y."/>
            <person name="Ip M."/>
            <person name="Chan T.-F."/>
            <person name="Hawkey P.M."/>
            <person name="Tsui S.K.-W."/>
        </authorList>
    </citation>
    <scope>NUCLEOTIDE SEQUENCE [LARGE SCALE GENOMIC DNA]</scope>
    <source>
        <strain evidence="5 6">300064</strain>
    </source>
</reference>
<organism evidence="5 6">
    <name type="scientific">Clostridium butyricum</name>
    <dbReference type="NCBI Taxonomy" id="1492"/>
    <lineage>
        <taxon>Bacteria</taxon>
        <taxon>Bacillati</taxon>
        <taxon>Bacillota</taxon>
        <taxon>Clostridia</taxon>
        <taxon>Eubacteriales</taxon>
        <taxon>Clostridiaceae</taxon>
        <taxon>Clostridium</taxon>
    </lineage>
</organism>
<dbReference type="OrthoDB" id="9778008at2"/>
<proteinExistence type="predicted"/>
<dbReference type="KEGG" id="cbut:ATN24_17580"/>
<dbReference type="InterPro" id="IPR018062">
    <property type="entry name" value="HTH_AraC-typ_CS"/>
</dbReference>
<dbReference type="PANTHER" id="PTHR43280:SF28">
    <property type="entry name" value="HTH-TYPE TRANSCRIPTIONAL ACTIVATOR RHAS"/>
    <property type="match status" value="1"/>
</dbReference>
<evidence type="ECO:0000256" key="1">
    <source>
        <dbReference type="ARBA" id="ARBA00023015"/>
    </source>
</evidence>
<keyword evidence="1" id="KW-0805">Transcription regulation</keyword>
<dbReference type="GO" id="GO:0043565">
    <property type="term" value="F:sequence-specific DNA binding"/>
    <property type="evidence" value="ECO:0007669"/>
    <property type="project" value="InterPro"/>
</dbReference>
<dbReference type="PROSITE" id="PS01124">
    <property type="entry name" value="HTH_ARAC_FAMILY_2"/>
    <property type="match status" value="1"/>
</dbReference>
<dbReference type="Gene3D" id="2.60.120.10">
    <property type="entry name" value="Jelly Rolls"/>
    <property type="match status" value="1"/>
</dbReference>
<dbReference type="Proteomes" id="UP000238081">
    <property type="component" value="Unassembled WGS sequence"/>
</dbReference>
<dbReference type="InterPro" id="IPR011051">
    <property type="entry name" value="RmlC_Cupin_sf"/>
</dbReference>
<dbReference type="InterPro" id="IPR014710">
    <property type="entry name" value="RmlC-like_jellyroll"/>
</dbReference>
<evidence type="ECO:0000259" key="4">
    <source>
        <dbReference type="PROSITE" id="PS01124"/>
    </source>
</evidence>
<dbReference type="InterPro" id="IPR013096">
    <property type="entry name" value="Cupin_2"/>
</dbReference>